<evidence type="ECO:0000256" key="5">
    <source>
        <dbReference type="ARBA" id="ARBA00043913"/>
    </source>
</evidence>
<evidence type="ECO:0000256" key="4">
    <source>
        <dbReference type="ARBA" id="ARBA00039789"/>
    </source>
</evidence>
<dbReference type="KEGG" id="psco:LY89DRAFT_764549"/>
<evidence type="ECO:0000313" key="7">
    <source>
        <dbReference type="EMBL" id="KUJ08435.1"/>
    </source>
</evidence>
<dbReference type="PANTHER" id="PTHR22847">
    <property type="entry name" value="WD40 REPEAT PROTEIN"/>
    <property type="match status" value="1"/>
</dbReference>
<dbReference type="InterPro" id="IPR019775">
    <property type="entry name" value="WD40_repeat_CS"/>
</dbReference>
<keyword evidence="1 6" id="KW-0853">WD repeat</keyword>
<feature type="repeat" description="WD" evidence="6">
    <location>
        <begin position="176"/>
        <end position="208"/>
    </location>
</feature>
<accession>A0A132B7R2</accession>
<dbReference type="PROSITE" id="PS00678">
    <property type="entry name" value="WD_REPEATS_1"/>
    <property type="match status" value="3"/>
</dbReference>
<dbReference type="Gene3D" id="2.130.10.10">
    <property type="entry name" value="YVTN repeat-like/Quinoprotein amine dehydrogenase"/>
    <property type="match status" value="3"/>
</dbReference>
<dbReference type="GO" id="GO:0005634">
    <property type="term" value="C:nucleus"/>
    <property type="evidence" value="ECO:0007669"/>
    <property type="project" value="TreeGrafter"/>
</dbReference>
<feature type="repeat" description="WD" evidence="6">
    <location>
        <begin position="49"/>
        <end position="90"/>
    </location>
</feature>
<dbReference type="PANTHER" id="PTHR22847:SF637">
    <property type="entry name" value="WD REPEAT DOMAIN 5B"/>
    <property type="match status" value="1"/>
</dbReference>
<reference evidence="7 8" key="1">
    <citation type="submission" date="2015-10" db="EMBL/GenBank/DDBJ databases">
        <title>Full genome of DAOMC 229536 Phialocephala scopiformis, a fungal endophyte of spruce producing the potent anti-insectan compound rugulosin.</title>
        <authorList>
            <consortium name="DOE Joint Genome Institute"/>
            <person name="Walker A.K."/>
            <person name="Frasz S.L."/>
            <person name="Seifert K.A."/>
            <person name="Miller J.D."/>
            <person name="Mondo S.J."/>
            <person name="Labutti K."/>
            <person name="Lipzen A."/>
            <person name="Dockter R."/>
            <person name="Kennedy M."/>
            <person name="Grigoriev I.V."/>
            <person name="Spatafora J.W."/>
        </authorList>
    </citation>
    <scope>NUCLEOTIDE SEQUENCE [LARGE SCALE GENOMIC DNA]</scope>
    <source>
        <strain evidence="7 8">CBS 120377</strain>
    </source>
</reference>
<keyword evidence="2" id="KW-0677">Repeat</keyword>
<evidence type="ECO:0000256" key="2">
    <source>
        <dbReference type="ARBA" id="ARBA00022737"/>
    </source>
</evidence>
<evidence type="ECO:0000256" key="6">
    <source>
        <dbReference type="PROSITE-ProRule" id="PRU00221"/>
    </source>
</evidence>
<evidence type="ECO:0000313" key="8">
    <source>
        <dbReference type="Proteomes" id="UP000070700"/>
    </source>
</evidence>
<comment type="similarity">
    <text evidence="3">Belongs to the WD repeat MDV1/CAF4 family.</text>
</comment>
<feature type="repeat" description="WD" evidence="6">
    <location>
        <begin position="133"/>
        <end position="169"/>
    </location>
</feature>
<dbReference type="PROSITE" id="PS50082">
    <property type="entry name" value="WD_REPEATS_2"/>
    <property type="match status" value="5"/>
</dbReference>
<protein>
    <recommendedName>
        <fullName evidence="4">Mitochondrial division protein 1</fullName>
    </recommendedName>
</protein>
<feature type="repeat" description="WD" evidence="6">
    <location>
        <begin position="91"/>
        <end position="122"/>
    </location>
</feature>
<dbReference type="Pfam" id="PF00400">
    <property type="entry name" value="WD40"/>
    <property type="match status" value="5"/>
</dbReference>
<evidence type="ECO:0000256" key="3">
    <source>
        <dbReference type="ARBA" id="ARBA00038415"/>
    </source>
</evidence>
<name>A0A132B7R2_MOLSC</name>
<proteinExistence type="inferred from homology"/>
<dbReference type="InterPro" id="IPR036322">
    <property type="entry name" value="WD40_repeat_dom_sf"/>
</dbReference>
<dbReference type="Proteomes" id="UP000070700">
    <property type="component" value="Unassembled WGS sequence"/>
</dbReference>
<dbReference type="InterPro" id="IPR020472">
    <property type="entry name" value="WD40_PAC1"/>
</dbReference>
<dbReference type="GO" id="GO:1990234">
    <property type="term" value="C:transferase complex"/>
    <property type="evidence" value="ECO:0007669"/>
    <property type="project" value="UniProtKB-ARBA"/>
</dbReference>
<dbReference type="RefSeq" id="XP_018062790.1">
    <property type="nucleotide sequence ID" value="XM_018221640.1"/>
</dbReference>
<dbReference type="InterPro" id="IPR015943">
    <property type="entry name" value="WD40/YVTN_repeat-like_dom_sf"/>
</dbReference>
<dbReference type="STRING" id="149040.A0A132B7R2"/>
<dbReference type="InParanoid" id="A0A132B7R2"/>
<dbReference type="SUPFAM" id="SSF50978">
    <property type="entry name" value="WD40 repeat-like"/>
    <property type="match status" value="1"/>
</dbReference>
<dbReference type="EMBL" id="KQ947435">
    <property type="protein sequence ID" value="KUJ08435.1"/>
    <property type="molecule type" value="Genomic_DNA"/>
</dbReference>
<dbReference type="GeneID" id="28831366"/>
<sequence length="354" mass="38309">MPEAIRTGDWLRRWAQVIRNSRRCDTTRGWPEWGGVDLWTKDGLARGLLQGHSGGINCLTFSPDSHLIASASSDKTVRVWNAATGTVWHILEGHSDNIRNVRFSSDGEFLASCSADKTAIIWHAGTGALCSKLEGHSDTVNDIAFSPADDNMVASCSADMKVGLWDVSTRVCSRFLTGHSDTVNSIAFSTDGELLVSGSADTTIRLWKTAGSARGILKGHLLPVNSAAISPDNKLVVSCSDDETVRIWDAETELVKSVLLTGTAFRSVCFSSCGRYIETDRGLLDLDLFSPVSPANSLVLQKPDFTAFVAKDWLKTTGKNTLWLPEEYHATSVATYSGVVVLGHSTGCVSFICF</sequence>
<dbReference type="OrthoDB" id="538223at2759"/>
<organism evidence="7 8">
    <name type="scientific">Mollisia scopiformis</name>
    <name type="common">Conifer needle endophyte fungus</name>
    <name type="synonym">Phialocephala scopiformis</name>
    <dbReference type="NCBI Taxonomy" id="149040"/>
    <lineage>
        <taxon>Eukaryota</taxon>
        <taxon>Fungi</taxon>
        <taxon>Dikarya</taxon>
        <taxon>Ascomycota</taxon>
        <taxon>Pezizomycotina</taxon>
        <taxon>Leotiomycetes</taxon>
        <taxon>Helotiales</taxon>
        <taxon>Mollisiaceae</taxon>
        <taxon>Mollisia</taxon>
    </lineage>
</organism>
<dbReference type="SMART" id="SM00320">
    <property type="entry name" value="WD40"/>
    <property type="match status" value="5"/>
</dbReference>
<gene>
    <name evidence="7" type="ORF">LY89DRAFT_764549</name>
</gene>
<dbReference type="InterPro" id="IPR001680">
    <property type="entry name" value="WD40_rpt"/>
</dbReference>
<keyword evidence="8" id="KW-1185">Reference proteome</keyword>
<evidence type="ECO:0000256" key="1">
    <source>
        <dbReference type="ARBA" id="ARBA00022574"/>
    </source>
</evidence>
<feature type="repeat" description="WD" evidence="6">
    <location>
        <begin position="217"/>
        <end position="252"/>
    </location>
</feature>
<dbReference type="PROSITE" id="PS50294">
    <property type="entry name" value="WD_REPEATS_REGION"/>
    <property type="match status" value="5"/>
</dbReference>
<dbReference type="CDD" id="cd00200">
    <property type="entry name" value="WD40"/>
    <property type="match status" value="1"/>
</dbReference>
<dbReference type="PRINTS" id="PR00320">
    <property type="entry name" value="GPROTEINBRPT"/>
</dbReference>
<comment type="function">
    <text evidence="5">Involved in mitochondrial fission. Acts as an adapter protein required to form mitochondrial fission complexes. Formation of these complexes is required to promote constriction and fission of the mitochondrial compartment at a late step in mitochondrial division.</text>
</comment>
<dbReference type="AlphaFoldDB" id="A0A132B7R2"/>